<protein>
    <submittedName>
        <fullName evidence="2">Uncharacterized protein</fullName>
    </submittedName>
</protein>
<keyword evidence="1" id="KW-1133">Transmembrane helix</keyword>
<keyword evidence="1" id="KW-0472">Membrane</keyword>
<sequence>MTYIVICTILLVVVINILEDTHVKVYSKHFGEVLLQDEYDIHIPTVLYHLIVLLGFIPVVNVILYVFFGFLYIKGVIRNESNLNIGYNHVLSIKGERFIPRMIKRIVCKISTMYH</sequence>
<evidence type="ECO:0000313" key="2">
    <source>
        <dbReference type="EMBL" id="DAF44637.1"/>
    </source>
</evidence>
<proteinExistence type="predicted"/>
<reference evidence="2" key="1">
    <citation type="journal article" date="2021" name="Proc. Natl. Acad. Sci. U.S.A.">
        <title>A Catalog of Tens of Thousands of Viruses from Human Metagenomes Reveals Hidden Associations with Chronic Diseases.</title>
        <authorList>
            <person name="Tisza M.J."/>
            <person name="Buck C.B."/>
        </authorList>
    </citation>
    <scope>NUCLEOTIDE SEQUENCE</scope>
    <source>
        <strain evidence="2">Ct8Lf7</strain>
    </source>
</reference>
<evidence type="ECO:0000256" key="1">
    <source>
        <dbReference type="SAM" id="Phobius"/>
    </source>
</evidence>
<organism evidence="2">
    <name type="scientific">Podoviridae sp. ct8Lf7</name>
    <dbReference type="NCBI Taxonomy" id="2827723"/>
    <lineage>
        <taxon>Viruses</taxon>
        <taxon>Duplodnaviria</taxon>
        <taxon>Heunggongvirae</taxon>
        <taxon>Uroviricota</taxon>
        <taxon>Caudoviricetes</taxon>
    </lineage>
</organism>
<accession>A0A8S5S0U6</accession>
<name>A0A8S5S0U6_9CAUD</name>
<feature type="transmembrane region" description="Helical" evidence="1">
    <location>
        <begin position="47"/>
        <end position="73"/>
    </location>
</feature>
<keyword evidence="1" id="KW-0812">Transmembrane</keyword>
<dbReference type="EMBL" id="BK032511">
    <property type="protein sequence ID" value="DAF44637.1"/>
    <property type="molecule type" value="Genomic_DNA"/>
</dbReference>